<dbReference type="GO" id="GO:0015344">
    <property type="term" value="F:siderophore uptake transmembrane transporter activity"/>
    <property type="evidence" value="ECO:0007669"/>
    <property type="project" value="TreeGrafter"/>
</dbReference>
<dbReference type="Pfam" id="PF07715">
    <property type="entry name" value="Plug"/>
    <property type="match status" value="1"/>
</dbReference>
<keyword evidence="3 10" id="KW-0813">Transport</keyword>
<feature type="domain" description="TonB-dependent receptor-like beta-barrel" evidence="12">
    <location>
        <begin position="249"/>
        <end position="631"/>
    </location>
</feature>
<evidence type="ECO:0000259" key="13">
    <source>
        <dbReference type="Pfam" id="PF07715"/>
    </source>
</evidence>
<organism evidence="14 15">
    <name type="scientific">Piscinibacter terrae</name>
    <dbReference type="NCBI Taxonomy" id="2496871"/>
    <lineage>
        <taxon>Bacteria</taxon>
        <taxon>Pseudomonadati</taxon>
        <taxon>Pseudomonadota</taxon>
        <taxon>Betaproteobacteria</taxon>
        <taxon>Burkholderiales</taxon>
        <taxon>Sphaerotilaceae</taxon>
        <taxon>Piscinibacter</taxon>
    </lineage>
</organism>
<dbReference type="PROSITE" id="PS52016">
    <property type="entry name" value="TONB_DEPENDENT_REC_3"/>
    <property type="match status" value="1"/>
</dbReference>
<dbReference type="OrthoDB" id="9790771at2"/>
<evidence type="ECO:0000256" key="1">
    <source>
        <dbReference type="ARBA" id="ARBA00004571"/>
    </source>
</evidence>
<accession>A0A3N7HL85</accession>
<keyword evidence="9 10" id="KW-0998">Cell outer membrane</keyword>
<dbReference type="InterPro" id="IPR039426">
    <property type="entry name" value="TonB-dep_rcpt-like"/>
</dbReference>
<keyword evidence="5 10" id="KW-0812">Transmembrane</keyword>
<dbReference type="Gene3D" id="2.40.170.20">
    <property type="entry name" value="TonB-dependent receptor, beta-barrel domain"/>
    <property type="match status" value="1"/>
</dbReference>
<dbReference type="InterPro" id="IPR012910">
    <property type="entry name" value="Plug_dom"/>
</dbReference>
<evidence type="ECO:0000256" key="5">
    <source>
        <dbReference type="ARBA" id="ARBA00022692"/>
    </source>
</evidence>
<comment type="caution">
    <text evidence="14">The sequence shown here is derived from an EMBL/GenBank/DDBJ whole genome shotgun (WGS) entry which is preliminary data.</text>
</comment>
<evidence type="ECO:0000256" key="11">
    <source>
        <dbReference type="RuleBase" id="RU003357"/>
    </source>
</evidence>
<feature type="domain" description="TonB-dependent receptor plug" evidence="13">
    <location>
        <begin position="80"/>
        <end position="189"/>
    </location>
</feature>
<dbReference type="PANTHER" id="PTHR30069">
    <property type="entry name" value="TONB-DEPENDENT OUTER MEMBRANE RECEPTOR"/>
    <property type="match status" value="1"/>
</dbReference>
<evidence type="ECO:0000256" key="4">
    <source>
        <dbReference type="ARBA" id="ARBA00022452"/>
    </source>
</evidence>
<comment type="subcellular location">
    <subcellularLocation>
        <location evidence="1 10">Cell outer membrane</location>
        <topology evidence="1 10">Multi-pass membrane protein</topology>
    </subcellularLocation>
</comment>
<sequence length="659" mass="71631">MTRRFGAPASAGVAVKGARHTRAPNRRRHVALAVCAVFHAACGLAIAKGTEPTPAGLARLSIEELADIEVSSVSKRPERLADAPAAVFVITRDDIRRSGAVTLPEALRLAPNLQVARASSNSWAISARGFNNTSANKLLVMIDGRTVYTPLHSGVFWDVQDVIIADVERIEVVSGPGGTLWGANAVNGVINVITRQAQQSIGTVASVGAGNEEQGLTVRHGLLLGDDAAVRGYVKTQRFEASERQDGSALSDAWNRQQAGFRADFGKSAAWTVQGDVNQGKAQGGPGFPDRLVSGGNLLARYSREFDDKSGLQVQAYFDSYRRRQPSFFDEDLDTYDVDAQHHFGLRADHEIVWGGGLREQHDRTRGGALLAFVPANSTLRLINVFGQDTWTLSPQTKLTFGLKVEHNSYTGVEYQPNVHLAWKPSEQTLVWAAISRAVRTPSRLDRDFYIFIPLGAPYTGRLLGGTNFQSERVTAYELGYRAQPAKDVSVSISAFVNDYTRLRSIEANGSGDFVLGNNIRGRTHGLEAWAGWQVTEMWRVNAGVSLLSEDLKFEPDSTDPGTTASSGNDPKSQLFLRSSWSLGDDLSLDLGLRRIGALPSPAVPAYTALDARVAWRINKVFELALSAANLGGRHVEFNSGANTAWFGRTYLLRLTCLL</sequence>
<reference evidence="14 15" key="1">
    <citation type="submission" date="2018-08" db="EMBL/GenBank/DDBJ databases">
        <authorList>
            <person name="Khan S.A."/>
            <person name="Jeon C.O."/>
            <person name="Chun B.H."/>
            <person name="Jeong S.E."/>
        </authorList>
    </citation>
    <scope>NUCLEOTIDE SEQUENCE [LARGE SCALE GENOMIC DNA]</scope>
    <source>
        <strain evidence="14 15">S-16</strain>
    </source>
</reference>
<dbReference type="SUPFAM" id="SSF56935">
    <property type="entry name" value="Porins"/>
    <property type="match status" value="1"/>
</dbReference>
<evidence type="ECO:0000256" key="9">
    <source>
        <dbReference type="ARBA" id="ARBA00023237"/>
    </source>
</evidence>
<proteinExistence type="inferred from homology"/>
<reference evidence="14 15" key="2">
    <citation type="submission" date="2018-12" db="EMBL/GenBank/DDBJ databases">
        <title>Rhizobacter gummiphilus sp. nov., a rubber-degrading bacterium isolated from the soil of a botanical garden in Japan.</title>
        <authorList>
            <person name="Shunsuke S.S."/>
        </authorList>
    </citation>
    <scope>NUCLEOTIDE SEQUENCE [LARGE SCALE GENOMIC DNA]</scope>
    <source>
        <strain evidence="14 15">S-16</strain>
    </source>
</reference>
<dbReference type="InterPro" id="IPR037066">
    <property type="entry name" value="Plug_dom_sf"/>
</dbReference>
<keyword evidence="4 10" id="KW-1134">Transmembrane beta strand</keyword>
<dbReference type="AlphaFoldDB" id="A0A3N7HL85"/>
<dbReference type="InterPro" id="IPR036942">
    <property type="entry name" value="Beta-barrel_TonB_sf"/>
</dbReference>
<evidence type="ECO:0000256" key="3">
    <source>
        <dbReference type="ARBA" id="ARBA00022448"/>
    </source>
</evidence>
<keyword evidence="7 10" id="KW-0472">Membrane</keyword>
<evidence type="ECO:0000256" key="10">
    <source>
        <dbReference type="PROSITE-ProRule" id="PRU01360"/>
    </source>
</evidence>
<dbReference type="Pfam" id="PF00593">
    <property type="entry name" value="TonB_dep_Rec_b-barrel"/>
    <property type="match status" value="1"/>
</dbReference>
<evidence type="ECO:0000256" key="2">
    <source>
        <dbReference type="ARBA" id="ARBA00009810"/>
    </source>
</evidence>
<dbReference type="EMBL" id="QUSW01000006">
    <property type="protein sequence ID" value="RQP22857.1"/>
    <property type="molecule type" value="Genomic_DNA"/>
</dbReference>
<dbReference type="GO" id="GO:0009279">
    <property type="term" value="C:cell outer membrane"/>
    <property type="evidence" value="ECO:0007669"/>
    <property type="project" value="UniProtKB-SubCell"/>
</dbReference>
<dbReference type="InterPro" id="IPR000531">
    <property type="entry name" value="Beta-barrel_TonB"/>
</dbReference>
<dbReference type="PANTHER" id="PTHR30069:SF37">
    <property type="entry name" value="FERRIC VIBRIOBACTIN RECEPTOR VIUA"/>
    <property type="match status" value="1"/>
</dbReference>
<evidence type="ECO:0000313" key="14">
    <source>
        <dbReference type="EMBL" id="RQP22857.1"/>
    </source>
</evidence>
<evidence type="ECO:0000256" key="8">
    <source>
        <dbReference type="ARBA" id="ARBA00023170"/>
    </source>
</evidence>
<evidence type="ECO:0000256" key="7">
    <source>
        <dbReference type="ARBA" id="ARBA00023136"/>
    </source>
</evidence>
<dbReference type="CDD" id="cd01347">
    <property type="entry name" value="ligand_gated_channel"/>
    <property type="match status" value="1"/>
</dbReference>
<evidence type="ECO:0000313" key="15">
    <source>
        <dbReference type="Proteomes" id="UP000267464"/>
    </source>
</evidence>
<evidence type="ECO:0000259" key="12">
    <source>
        <dbReference type="Pfam" id="PF00593"/>
    </source>
</evidence>
<dbReference type="Proteomes" id="UP000267464">
    <property type="component" value="Unassembled WGS sequence"/>
</dbReference>
<dbReference type="RefSeq" id="WP_124542435.1">
    <property type="nucleotide sequence ID" value="NZ_QUSW01000006.1"/>
</dbReference>
<dbReference type="Gene3D" id="2.170.130.10">
    <property type="entry name" value="TonB-dependent receptor, plug domain"/>
    <property type="match status" value="1"/>
</dbReference>
<evidence type="ECO:0000256" key="6">
    <source>
        <dbReference type="ARBA" id="ARBA00023077"/>
    </source>
</evidence>
<gene>
    <name evidence="14" type="ORF">DZC73_21460</name>
</gene>
<name>A0A3N7HL85_9BURK</name>
<keyword evidence="6 11" id="KW-0798">TonB box</keyword>
<dbReference type="GO" id="GO:0044718">
    <property type="term" value="P:siderophore transmembrane transport"/>
    <property type="evidence" value="ECO:0007669"/>
    <property type="project" value="TreeGrafter"/>
</dbReference>
<keyword evidence="8 14" id="KW-0675">Receptor</keyword>
<protein>
    <submittedName>
        <fullName evidence="14">TonB-dependent receptor</fullName>
    </submittedName>
</protein>
<keyword evidence="15" id="KW-1185">Reference proteome</keyword>
<comment type="similarity">
    <text evidence="2 10 11">Belongs to the TonB-dependent receptor family.</text>
</comment>